<evidence type="ECO:0000259" key="8">
    <source>
        <dbReference type="Pfam" id="PF03600"/>
    </source>
</evidence>
<dbReference type="InterPro" id="IPR004680">
    <property type="entry name" value="Cit_transptr-like_dom"/>
</dbReference>
<dbReference type="GO" id="GO:0005886">
    <property type="term" value="C:plasma membrane"/>
    <property type="evidence" value="ECO:0007669"/>
    <property type="project" value="UniProtKB-SubCell"/>
</dbReference>
<dbReference type="Proteomes" id="UP000242219">
    <property type="component" value="Unassembled WGS sequence"/>
</dbReference>
<dbReference type="Pfam" id="PF03600">
    <property type="entry name" value="CitMHS"/>
    <property type="match status" value="1"/>
</dbReference>
<organism evidence="9 10">
    <name type="scientific">Candidatus Brocadia sapporoensis</name>
    <dbReference type="NCBI Taxonomy" id="392547"/>
    <lineage>
        <taxon>Bacteria</taxon>
        <taxon>Pseudomonadati</taxon>
        <taxon>Planctomycetota</taxon>
        <taxon>Candidatus Brocadiia</taxon>
        <taxon>Candidatus Brocadiales</taxon>
        <taxon>Candidatus Brocadiaceae</taxon>
        <taxon>Candidatus Brocadia</taxon>
    </lineage>
</organism>
<feature type="transmembrane region" description="Helical" evidence="7">
    <location>
        <begin position="37"/>
        <end position="58"/>
    </location>
</feature>
<feature type="transmembrane region" description="Helical" evidence="7">
    <location>
        <begin position="152"/>
        <end position="174"/>
    </location>
</feature>
<dbReference type="PANTHER" id="PTHR43302:SF5">
    <property type="entry name" value="TRANSPORTER ARSB-RELATED"/>
    <property type="match status" value="1"/>
</dbReference>
<reference evidence="9 10" key="1">
    <citation type="journal article" date="2016" name="Genome Announc.">
        <title>Draft Genome Sequence of the Anaerobic Ammonium-Oxidizing Bacterium 'Candidatus Brocadia sp. 40'.</title>
        <authorList>
            <person name="Ali M."/>
            <person name="Haroon M.F."/>
            <person name="Narita Y."/>
            <person name="Zhang L."/>
            <person name="Rangel Shaw D."/>
            <person name="Okabe S."/>
            <person name="Saikaly P.E."/>
        </authorList>
    </citation>
    <scope>NUCLEOTIDE SEQUENCE [LARGE SCALE GENOMIC DNA]</scope>
    <source>
        <strain evidence="9 10">40</strain>
    </source>
</reference>
<keyword evidence="3" id="KW-1003">Cell membrane</keyword>
<sequence>MKLQDKLYDFILKEWLLIASIAVLVGTSIYLHRSPVLSIAEYQILFILAVLFIVIKGLEQSGLILRLSQSVERGKFIPLKLIVITFLLAMLITNDVALIVIVPLTLELNINRKDIIVILEALAANAGSALTPFGNPQNLFIYWFYGVHPETFVAAIAPFSLVFLVLLILASIALKTSNNQVPQPVTTIRRSAYIYAAFLLGIIFVVLHILPIQVGFIVVAFVLFFDRDSLQIDYALLLTFVAFFGIADNVQCLFAENIKHSGHIFMFSSLLSQIISNVPAALLFARFTPQWEALLWGTNVGGFGSLVGSLANLIAYKLYISHEDTNNSVAFTTKFLLIGYMAFAIGVLLYLGRKTVY</sequence>
<dbReference type="AlphaFoldDB" id="A0A1V6LXL5"/>
<comment type="subcellular location">
    <subcellularLocation>
        <location evidence="1">Cell membrane</location>
        <topology evidence="1">Multi-pass membrane protein</topology>
    </subcellularLocation>
</comment>
<feature type="transmembrane region" description="Helical" evidence="7">
    <location>
        <begin position="79"/>
        <end position="102"/>
    </location>
</feature>
<evidence type="ECO:0000256" key="4">
    <source>
        <dbReference type="ARBA" id="ARBA00022692"/>
    </source>
</evidence>
<evidence type="ECO:0000256" key="7">
    <source>
        <dbReference type="SAM" id="Phobius"/>
    </source>
</evidence>
<protein>
    <recommendedName>
        <fullName evidence="8">Citrate transporter-like domain-containing protein</fullName>
    </recommendedName>
</protein>
<feature type="transmembrane region" description="Helical" evidence="7">
    <location>
        <begin position="328"/>
        <end position="351"/>
    </location>
</feature>
<name>A0A1V6LXL5_9BACT</name>
<comment type="caution">
    <text evidence="9">The sequence shown here is derived from an EMBL/GenBank/DDBJ whole genome shotgun (WGS) entry which is preliminary data.</text>
</comment>
<proteinExistence type="predicted"/>
<keyword evidence="4 7" id="KW-0812">Transmembrane</keyword>
<dbReference type="EMBL" id="MJUW02000113">
    <property type="protein sequence ID" value="OQD44882.1"/>
    <property type="molecule type" value="Genomic_DNA"/>
</dbReference>
<evidence type="ECO:0000313" key="10">
    <source>
        <dbReference type="Proteomes" id="UP000242219"/>
    </source>
</evidence>
<evidence type="ECO:0000256" key="1">
    <source>
        <dbReference type="ARBA" id="ARBA00004651"/>
    </source>
</evidence>
<evidence type="ECO:0000256" key="5">
    <source>
        <dbReference type="ARBA" id="ARBA00022989"/>
    </source>
</evidence>
<evidence type="ECO:0000256" key="3">
    <source>
        <dbReference type="ARBA" id="ARBA00022475"/>
    </source>
</evidence>
<evidence type="ECO:0000313" key="9">
    <source>
        <dbReference type="EMBL" id="OQD44882.1"/>
    </source>
</evidence>
<feature type="domain" description="Citrate transporter-like" evidence="8">
    <location>
        <begin position="11"/>
        <end position="285"/>
    </location>
</feature>
<keyword evidence="10" id="KW-1185">Reference proteome</keyword>
<feature type="transmembrane region" description="Helical" evidence="7">
    <location>
        <begin position="12"/>
        <end position="31"/>
    </location>
</feature>
<keyword evidence="5 7" id="KW-1133">Transmembrane helix</keyword>
<feature type="transmembrane region" description="Helical" evidence="7">
    <location>
        <begin position="195"/>
        <end position="225"/>
    </location>
</feature>
<dbReference type="RefSeq" id="WP_070067914.1">
    <property type="nucleotide sequence ID" value="NZ_MJUW02000113.1"/>
</dbReference>
<keyword evidence="6 7" id="KW-0472">Membrane</keyword>
<gene>
    <name evidence="9" type="ORF">BIY37_11200</name>
</gene>
<feature type="transmembrane region" description="Helical" evidence="7">
    <location>
        <begin position="293"/>
        <end position="316"/>
    </location>
</feature>
<accession>A0A1V6LXL5</accession>
<evidence type="ECO:0000256" key="6">
    <source>
        <dbReference type="ARBA" id="ARBA00023136"/>
    </source>
</evidence>
<keyword evidence="2" id="KW-0813">Transport</keyword>
<dbReference type="GO" id="GO:0055085">
    <property type="term" value="P:transmembrane transport"/>
    <property type="evidence" value="ECO:0007669"/>
    <property type="project" value="InterPro"/>
</dbReference>
<feature type="transmembrane region" description="Helical" evidence="7">
    <location>
        <begin position="231"/>
        <end position="252"/>
    </location>
</feature>
<dbReference type="PANTHER" id="PTHR43302">
    <property type="entry name" value="TRANSPORTER ARSB-RELATED"/>
    <property type="match status" value="1"/>
</dbReference>
<feature type="transmembrane region" description="Helical" evidence="7">
    <location>
        <begin position="264"/>
        <end position="287"/>
    </location>
</feature>
<evidence type="ECO:0000256" key="2">
    <source>
        <dbReference type="ARBA" id="ARBA00022448"/>
    </source>
</evidence>